<protein>
    <recommendedName>
        <fullName evidence="3">Tail tubular protein A</fullName>
    </recommendedName>
</protein>
<reference evidence="1 2" key="1">
    <citation type="submission" date="2020-03" db="EMBL/GenBank/DDBJ databases">
        <authorList>
            <person name="Chen G."/>
            <person name="Lin M."/>
            <person name="Fu H."/>
        </authorList>
    </citation>
    <scope>NUCLEOTIDE SEQUENCE [LARGE SCALE GENOMIC DNA]</scope>
</reference>
<keyword evidence="2" id="KW-1185">Reference proteome</keyword>
<dbReference type="EMBL" id="MT227925">
    <property type="protein sequence ID" value="QMP18293.1"/>
    <property type="molecule type" value="Genomic_DNA"/>
</dbReference>
<evidence type="ECO:0000313" key="2">
    <source>
        <dbReference type="Proteomes" id="UP000514515"/>
    </source>
</evidence>
<sequence>MTKLEAVNTLLRSIGTRPVTSITVGHPDVVDAVAVLERWTRTCLERGWWFNIMNSVELQPDANKFIQFPSNVIRFEYSDTCTRLLYPHIAKRENRLLNAATNSFQWKSSVTLDLYIDLDWEDLAYSAQLYIMYSAAAEFVRDKIEDTAKEMKLEKKAMDYYAELDAEEMRTVKYNMFDNPATADVRRGRRPFIGTGRLR</sequence>
<dbReference type="InterPro" id="IPR033767">
    <property type="entry name" value="Tail_Gp11"/>
</dbReference>
<name>A0A7D7JVP0_9CAUD</name>
<gene>
    <name evidence="1" type="ORF">phiV141_34</name>
</gene>
<proteinExistence type="predicted"/>
<evidence type="ECO:0008006" key="3">
    <source>
        <dbReference type="Google" id="ProtNLM"/>
    </source>
</evidence>
<organism evidence="1 2">
    <name type="scientific">Vibrio phage phiV141</name>
    <dbReference type="NCBI Taxonomy" id="2723905"/>
    <lineage>
        <taxon>Viruses</taxon>
        <taxon>Duplodnaviria</taxon>
        <taxon>Heunggongvirae</taxon>
        <taxon>Uroviricota</taxon>
        <taxon>Caudoviricetes</taxon>
        <taxon>Autographivirales</taxon>
        <taxon>Autographivirales incertae sedis</taxon>
        <taxon>Fujianvirus</taxon>
        <taxon>Fujianvirus V141</taxon>
    </lineage>
</organism>
<dbReference type="Proteomes" id="UP000514515">
    <property type="component" value="Segment"/>
</dbReference>
<dbReference type="Pfam" id="PF17212">
    <property type="entry name" value="Tube"/>
    <property type="match status" value="1"/>
</dbReference>
<evidence type="ECO:0000313" key="1">
    <source>
        <dbReference type="EMBL" id="QMP18293.1"/>
    </source>
</evidence>
<accession>A0A7D7JVP0</accession>